<evidence type="ECO:0000313" key="3">
    <source>
        <dbReference type="Proteomes" id="UP001153069"/>
    </source>
</evidence>
<proteinExistence type="predicted"/>
<feature type="region of interest" description="Disordered" evidence="1">
    <location>
        <begin position="1"/>
        <end position="33"/>
    </location>
</feature>
<dbReference type="OrthoDB" id="38261at2759"/>
<dbReference type="EMBL" id="CAICTM010000140">
    <property type="protein sequence ID" value="CAB9502595.1"/>
    <property type="molecule type" value="Genomic_DNA"/>
</dbReference>
<protein>
    <submittedName>
        <fullName evidence="2">Uncharacterized protein</fullName>
    </submittedName>
</protein>
<evidence type="ECO:0000313" key="2">
    <source>
        <dbReference type="EMBL" id="CAB9502595.1"/>
    </source>
</evidence>
<gene>
    <name evidence="2" type="ORF">SEMRO_141_G065710.1</name>
</gene>
<dbReference type="AlphaFoldDB" id="A0A9N8DL78"/>
<keyword evidence="3" id="KW-1185">Reference proteome</keyword>
<feature type="compositionally biased region" description="Basic and acidic residues" evidence="1">
    <location>
        <begin position="1"/>
        <end position="15"/>
    </location>
</feature>
<evidence type="ECO:0000256" key="1">
    <source>
        <dbReference type="SAM" id="MobiDB-lite"/>
    </source>
</evidence>
<sequence>MTTPSDQKEDSKPQDDTCTETKLQEENYPDEDGIIPEEGAMVVAMGRHVVPAGVAVEELKNYAGEKDLKNLCPDSVLDMLTHKNLLHVYAKFVDSVVADRSTRGPLGKWKDAQFISVIDLFRDDFAKQGVKVALCKRCSGSGTFRWLEFIDRMVASDYVPQFDVANRSGQVITTVKYRLKFPNGVAVEELKQIFGRKQLKEKIPVHVEKMLQDHNLMEEYHQLVDHCIKEGSVNLRWNVDKLREIMATHQPMFAKKGVDIFVSHKDEYVFDLFGGQTYYYRWIEFVDRKKQPNYRPQRAAESNV</sequence>
<dbReference type="Proteomes" id="UP001153069">
    <property type="component" value="Unassembled WGS sequence"/>
</dbReference>
<comment type="caution">
    <text evidence="2">The sequence shown here is derived from an EMBL/GenBank/DDBJ whole genome shotgun (WGS) entry which is preliminary data.</text>
</comment>
<organism evidence="2 3">
    <name type="scientific">Seminavis robusta</name>
    <dbReference type="NCBI Taxonomy" id="568900"/>
    <lineage>
        <taxon>Eukaryota</taxon>
        <taxon>Sar</taxon>
        <taxon>Stramenopiles</taxon>
        <taxon>Ochrophyta</taxon>
        <taxon>Bacillariophyta</taxon>
        <taxon>Bacillariophyceae</taxon>
        <taxon>Bacillariophycidae</taxon>
        <taxon>Naviculales</taxon>
        <taxon>Naviculaceae</taxon>
        <taxon>Seminavis</taxon>
    </lineage>
</organism>
<name>A0A9N8DL78_9STRA</name>
<reference evidence="2" key="1">
    <citation type="submission" date="2020-06" db="EMBL/GenBank/DDBJ databases">
        <authorList>
            <consortium name="Plant Systems Biology data submission"/>
        </authorList>
    </citation>
    <scope>NUCLEOTIDE SEQUENCE</scope>
    <source>
        <strain evidence="2">D6</strain>
    </source>
</reference>
<accession>A0A9N8DL78</accession>